<keyword evidence="4" id="KW-1185">Reference proteome</keyword>
<dbReference type="GO" id="GO:0005506">
    <property type="term" value="F:iron ion binding"/>
    <property type="evidence" value="ECO:0007669"/>
    <property type="project" value="InterPro"/>
</dbReference>
<evidence type="ECO:0000313" key="3">
    <source>
        <dbReference type="EnsemblMetazoa" id="GAUT002791-PA"/>
    </source>
</evidence>
<accession>A0A1A9UF25</accession>
<dbReference type="Gene3D" id="1.10.630.10">
    <property type="entry name" value="Cytochrome P450"/>
    <property type="match status" value="1"/>
</dbReference>
<reference evidence="3" key="1">
    <citation type="submission" date="2020-05" db="UniProtKB">
        <authorList>
            <consortium name="EnsemblMetazoa"/>
        </authorList>
    </citation>
    <scope>IDENTIFICATION</scope>
    <source>
        <strain evidence="3">TTRI</strain>
    </source>
</reference>
<keyword evidence="2" id="KW-0812">Transmembrane</keyword>
<keyword evidence="1" id="KW-0503">Monooxygenase</keyword>
<name>A0A1A9UF25_GLOAU</name>
<dbReference type="AlphaFoldDB" id="A0A1A9UF25"/>
<protein>
    <submittedName>
        <fullName evidence="3">Uncharacterized protein</fullName>
    </submittedName>
</protein>
<dbReference type="GO" id="GO:0016705">
    <property type="term" value="F:oxidoreductase activity, acting on paired donors, with incorporation or reduction of molecular oxygen"/>
    <property type="evidence" value="ECO:0007669"/>
    <property type="project" value="InterPro"/>
</dbReference>
<feature type="transmembrane region" description="Helical" evidence="2">
    <location>
        <begin position="76"/>
        <end position="96"/>
    </location>
</feature>
<proteinExistence type="predicted"/>
<evidence type="ECO:0000256" key="2">
    <source>
        <dbReference type="SAM" id="Phobius"/>
    </source>
</evidence>
<keyword evidence="1" id="KW-0560">Oxidoreductase</keyword>
<keyword evidence="2" id="KW-1133">Transmembrane helix</keyword>
<dbReference type="GO" id="GO:0004497">
    <property type="term" value="F:monooxygenase activity"/>
    <property type="evidence" value="ECO:0007669"/>
    <property type="project" value="UniProtKB-KW"/>
</dbReference>
<evidence type="ECO:0000313" key="4">
    <source>
        <dbReference type="Proteomes" id="UP000078200"/>
    </source>
</evidence>
<dbReference type="EnsemblMetazoa" id="GAUT002791-RA">
    <property type="protein sequence ID" value="GAUT002791-PA"/>
    <property type="gene ID" value="GAUT002791"/>
</dbReference>
<dbReference type="VEuPathDB" id="VectorBase:GAUT002791"/>
<sequence>MVTSGILCKWMVLTLTDRTCSRNIIYGLRNDPKLQFDDDMIWLPVAGLYRNPKFYGRPDKFDCERFGDGNEDKLKLFIYFNGGGLLLFFLLVLPFFPVNAISLSSLSRSLSLSSSLSLSLSSSSVEYFTNKKNSQNINDIPDKENLKELLKSKKQSKPNINSSTVRPSLRRNDILLNNELNVGGTERQNGSNSLQFVIQSTRENTSTIEDRNSDSENINSFTTSLLKFV</sequence>
<dbReference type="STRING" id="7395.A0A1A9UF25"/>
<dbReference type="InterPro" id="IPR036396">
    <property type="entry name" value="Cyt_P450_sf"/>
</dbReference>
<dbReference type="SUPFAM" id="SSF48264">
    <property type="entry name" value="Cytochrome P450"/>
    <property type="match status" value="1"/>
</dbReference>
<dbReference type="Proteomes" id="UP000078200">
    <property type="component" value="Unassembled WGS sequence"/>
</dbReference>
<organism evidence="3 4">
    <name type="scientific">Glossina austeni</name>
    <name type="common">Savannah tsetse fly</name>
    <dbReference type="NCBI Taxonomy" id="7395"/>
    <lineage>
        <taxon>Eukaryota</taxon>
        <taxon>Metazoa</taxon>
        <taxon>Ecdysozoa</taxon>
        <taxon>Arthropoda</taxon>
        <taxon>Hexapoda</taxon>
        <taxon>Insecta</taxon>
        <taxon>Pterygota</taxon>
        <taxon>Neoptera</taxon>
        <taxon>Endopterygota</taxon>
        <taxon>Diptera</taxon>
        <taxon>Brachycera</taxon>
        <taxon>Muscomorpha</taxon>
        <taxon>Hippoboscoidea</taxon>
        <taxon>Glossinidae</taxon>
        <taxon>Glossina</taxon>
    </lineage>
</organism>
<dbReference type="GO" id="GO:0020037">
    <property type="term" value="F:heme binding"/>
    <property type="evidence" value="ECO:0007669"/>
    <property type="project" value="InterPro"/>
</dbReference>
<keyword evidence="2" id="KW-0472">Membrane</keyword>
<evidence type="ECO:0000256" key="1">
    <source>
        <dbReference type="ARBA" id="ARBA00023033"/>
    </source>
</evidence>